<dbReference type="Proteomes" id="UP000005778">
    <property type="component" value="Chromosome"/>
</dbReference>
<dbReference type="AlphaFoldDB" id="I5B2I0"/>
<organism evidence="2 3">
    <name type="scientific">Desulfobacter postgatei 2ac9</name>
    <dbReference type="NCBI Taxonomy" id="879212"/>
    <lineage>
        <taxon>Bacteria</taxon>
        <taxon>Pseudomonadati</taxon>
        <taxon>Thermodesulfobacteriota</taxon>
        <taxon>Desulfobacteria</taxon>
        <taxon>Desulfobacterales</taxon>
        <taxon>Desulfobacteraceae</taxon>
        <taxon>Desulfobacter</taxon>
    </lineage>
</organism>
<name>I5B2I0_9BACT</name>
<dbReference type="eggNOG" id="ENOG5032ZKU">
    <property type="taxonomic scope" value="Bacteria"/>
</dbReference>
<feature type="compositionally biased region" description="Basic and acidic residues" evidence="1">
    <location>
        <begin position="593"/>
        <end position="602"/>
    </location>
</feature>
<feature type="region of interest" description="Disordered" evidence="1">
    <location>
        <begin position="567"/>
        <end position="604"/>
    </location>
</feature>
<feature type="region of interest" description="Disordered" evidence="1">
    <location>
        <begin position="281"/>
        <end position="324"/>
    </location>
</feature>
<gene>
    <name evidence="2" type="ORF">DespoDRAFT_01777</name>
</gene>
<reference evidence="2 3" key="1">
    <citation type="submission" date="2011-09" db="EMBL/GenBank/DDBJ databases">
        <authorList>
            <consortium name="US DOE Joint Genome Institute (JGI-PGF)"/>
            <person name="Lucas S."/>
            <person name="Han J."/>
            <person name="Lapidus A."/>
            <person name="Cheng J.-F."/>
            <person name="Goodwin L."/>
            <person name="Pitluck S."/>
            <person name="Peters L."/>
            <person name="Land M.L."/>
            <person name="Hauser L."/>
            <person name="Orellana R."/>
            <person name="Lovley D."/>
            <person name="Woyke T.J."/>
        </authorList>
    </citation>
    <scope>NUCLEOTIDE SEQUENCE [LARGE SCALE GENOMIC DNA]</scope>
    <source>
        <strain evidence="2 3">2ac9</strain>
    </source>
</reference>
<dbReference type="STRING" id="879212.DespoDRAFT_01777"/>
<proteinExistence type="predicted"/>
<feature type="region of interest" description="Disordered" evidence="1">
    <location>
        <begin position="427"/>
        <end position="511"/>
    </location>
</feature>
<protein>
    <submittedName>
        <fullName evidence="2">Uncharacterized protein</fullName>
    </submittedName>
</protein>
<dbReference type="OrthoDB" id="5416106at2"/>
<feature type="compositionally biased region" description="Acidic residues" evidence="1">
    <location>
        <begin position="478"/>
        <end position="507"/>
    </location>
</feature>
<dbReference type="EMBL" id="CM001488">
    <property type="protein sequence ID" value="EIM63693.1"/>
    <property type="molecule type" value="Genomic_DNA"/>
</dbReference>
<evidence type="ECO:0000313" key="2">
    <source>
        <dbReference type="EMBL" id="EIM63693.1"/>
    </source>
</evidence>
<evidence type="ECO:0000256" key="1">
    <source>
        <dbReference type="SAM" id="MobiDB-lite"/>
    </source>
</evidence>
<feature type="region of interest" description="Disordered" evidence="1">
    <location>
        <begin position="250"/>
        <end position="269"/>
    </location>
</feature>
<reference evidence="2 3" key="2">
    <citation type="submission" date="2012-02" db="EMBL/GenBank/DDBJ databases">
        <title>Improved High-Quality Draft sequence of Desulfobacter postgatei 2ac9.</title>
        <authorList>
            <consortium name="US DOE Joint Genome Institute"/>
            <person name="Lucas S."/>
            <person name="Han J."/>
            <person name="Lapidus A."/>
            <person name="Cheng J.-F."/>
            <person name="Goodwin L."/>
            <person name="Pitluck S."/>
            <person name="Peters L."/>
            <person name="Ovchinnikova G."/>
            <person name="Held B."/>
            <person name="Detter J.C."/>
            <person name="Han C."/>
            <person name="Tapia R."/>
            <person name="Land M."/>
            <person name="Hauser L."/>
            <person name="Kyrpides N."/>
            <person name="Ivanova N."/>
            <person name="Pagani I."/>
            <person name="Orellana R."/>
            <person name="Lovley D."/>
            <person name="Woyke T."/>
        </authorList>
    </citation>
    <scope>NUCLEOTIDE SEQUENCE [LARGE SCALE GENOMIC DNA]</scope>
    <source>
        <strain evidence="2 3">2ac9</strain>
    </source>
</reference>
<accession>I5B2I0</accession>
<dbReference type="HOGENOM" id="CLU_498507_0_0_7"/>
<evidence type="ECO:0000313" key="3">
    <source>
        <dbReference type="Proteomes" id="UP000005778"/>
    </source>
</evidence>
<sequence length="615" mass="67400">MDFVDQIQKNIEYMTNGVETADVKVLADSLNSLETDCVGKQEALFVIKMMRSLIKYLDARKDKAHPETLPALGTLADNLKSLLISSSVEGQAQILSRSKQTFKSVKSAIESGKLILDCEMEELKAVILSVDWEISNTTMEGFDRVLIRLEKRLKSDKIHYTFLRIMHEIGAHIAQHQANAHQDSVSLLRRVFHQYELLVGHPSMPPDKKKELVQENIQAYKAFKRKIDAGLSPGPSAEDHTASAVRTIQHPGQGQPAAPGNIPEHAEDDGFAPALSHINEQASDQEESPFFTLDDPMTDPASALGARKGTRSTGKDSLPPQRDVMGDLFSMKESAADELLDAIHLSSIHGPDQENAPSMPGVIGAAEKKAGVQQVTPQRMGNTPIPEIESRLDAFFNLNTSDDGVMEVQDPPDSQSLDHAEKLGGESNLSAEPVDFSDGNDPGIDSAGIDLLEEPADSSGQIAPVPDSQEDEIHPEEQPGDDDAVQEISLEDDTDGNMTDQEPDPNLDDLQKLLFDPDTLSRLDVFEQVQEKIASLNDIWAPDSDKVRLLDLVSSMARFIHRQAVPDTGENGMSDSEFDDGLNGMTTAEPDQTQEKDGEQKKKGIFARLKTLFKG</sequence>
<keyword evidence="3" id="KW-1185">Reference proteome</keyword>
<dbReference type="RefSeq" id="WP_004072932.1">
    <property type="nucleotide sequence ID" value="NZ_CM001488.1"/>
</dbReference>